<gene>
    <name evidence="2" type="ORF">NESG_00145</name>
</gene>
<dbReference type="RefSeq" id="XP_052905626.1">
    <property type="nucleotide sequence ID" value="XM_053047801.1"/>
</dbReference>
<dbReference type="OrthoDB" id="2186364at2759"/>
<dbReference type="EMBL" id="AKIJ01000001">
    <property type="protein sequence ID" value="KFG27071.1"/>
    <property type="molecule type" value="Genomic_DNA"/>
</dbReference>
<dbReference type="AlphaFoldDB" id="A0A086J4K3"/>
<proteinExistence type="predicted"/>
<sequence length="109" mass="12424">MCHGCGMSMCIVWDTEVSEYFIPGLCITRKLFPALILFIACTTLAANHINEITKNKYIVDVVRFLGSWILMMTMMTGNGYILCTMLISVIISRIILQKTKKERSFECCQ</sequence>
<keyword evidence="1" id="KW-1133">Transmembrane helix</keyword>
<dbReference type="Proteomes" id="UP000054524">
    <property type="component" value="Unassembled WGS sequence"/>
</dbReference>
<feature type="transmembrane region" description="Helical" evidence="1">
    <location>
        <begin position="31"/>
        <end position="49"/>
    </location>
</feature>
<feature type="transmembrane region" description="Helical" evidence="1">
    <location>
        <begin position="69"/>
        <end position="96"/>
    </location>
</feature>
<keyword evidence="3" id="KW-1185">Reference proteome</keyword>
<comment type="caution">
    <text evidence="2">The sequence shown here is derived from an EMBL/GenBank/DDBJ whole genome shotgun (WGS) entry which is preliminary data.</text>
</comment>
<name>A0A086J4K3_NEMA1</name>
<keyword evidence="1" id="KW-0812">Transmembrane</keyword>
<reference evidence="2 3" key="1">
    <citation type="journal article" date="2014" name="Genome Announc.">
        <title>Genome Sequence of the Microsporidian Species Nematocida sp1 Strain ERTm6 (ATCC PRA-372).</title>
        <authorList>
            <person name="Bakowski M.A."/>
            <person name="Priest M."/>
            <person name="Young S."/>
            <person name="Cuomo C.A."/>
            <person name="Troemel E.R."/>
        </authorList>
    </citation>
    <scope>NUCLEOTIDE SEQUENCE [LARGE SCALE GENOMIC DNA]</scope>
    <source>
        <strain evidence="2 3">ERTm6</strain>
    </source>
</reference>
<organism evidence="2 3">
    <name type="scientific">Nematocida ausubeli (strain ATCC PRA-371 / ERTm2)</name>
    <name type="common">Nematode killer fungus</name>
    <dbReference type="NCBI Taxonomy" id="1913371"/>
    <lineage>
        <taxon>Eukaryota</taxon>
        <taxon>Fungi</taxon>
        <taxon>Fungi incertae sedis</taxon>
        <taxon>Microsporidia</taxon>
        <taxon>Nematocida</taxon>
    </lineage>
</organism>
<evidence type="ECO:0000256" key="1">
    <source>
        <dbReference type="SAM" id="Phobius"/>
    </source>
</evidence>
<dbReference type="HOGENOM" id="CLU_2197631_0_0_1"/>
<dbReference type="GeneID" id="77675118"/>
<accession>A0A086J4K3</accession>
<protein>
    <submittedName>
        <fullName evidence="2">Uncharacterized protein</fullName>
    </submittedName>
</protein>
<evidence type="ECO:0000313" key="3">
    <source>
        <dbReference type="Proteomes" id="UP000054524"/>
    </source>
</evidence>
<evidence type="ECO:0000313" key="2">
    <source>
        <dbReference type="EMBL" id="KFG27071.1"/>
    </source>
</evidence>
<keyword evidence="1" id="KW-0472">Membrane</keyword>